<evidence type="ECO:0000313" key="2">
    <source>
        <dbReference type="EMBL" id="PVH90818.1"/>
    </source>
</evidence>
<gene>
    <name evidence="2" type="ORF">DM02DRAFT_664634</name>
</gene>
<protein>
    <submittedName>
        <fullName evidence="2">Uncharacterized protein</fullName>
    </submittedName>
</protein>
<dbReference type="EMBL" id="KZ806084">
    <property type="protein sequence ID" value="PVH90818.1"/>
    <property type="molecule type" value="Genomic_DNA"/>
</dbReference>
<dbReference type="AlphaFoldDB" id="A0A2V1CYL1"/>
<evidence type="ECO:0000313" key="3">
    <source>
        <dbReference type="Proteomes" id="UP000244855"/>
    </source>
</evidence>
<dbReference type="OrthoDB" id="3785743at2759"/>
<reference evidence="2 3" key="1">
    <citation type="journal article" date="2018" name="Sci. Rep.">
        <title>Comparative genomics provides insights into the lifestyle and reveals functional heterogeneity of dark septate endophytic fungi.</title>
        <authorList>
            <person name="Knapp D.G."/>
            <person name="Nemeth J.B."/>
            <person name="Barry K."/>
            <person name="Hainaut M."/>
            <person name="Henrissat B."/>
            <person name="Johnson J."/>
            <person name="Kuo A."/>
            <person name="Lim J.H.P."/>
            <person name="Lipzen A."/>
            <person name="Nolan M."/>
            <person name="Ohm R.A."/>
            <person name="Tamas L."/>
            <person name="Grigoriev I.V."/>
            <person name="Spatafora J.W."/>
            <person name="Nagy L.G."/>
            <person name="Kovacs G.M."/>
        </authorList>
    </citation>
    <scope>NUCLEOTIDE SEQUENCE [LARGE SCALE GENOMIC DNA]</scope>
    <source>
        <strain evidence="2 3">DSE2036</strain>
    </source>
</reference>
<dbReference type="Proteomes" id="UP000244855">
    <property type="component" value="Unassembled WGS sequence"/>
</dbReference>
<feature type="region of interest" description="Disordered" evidence="1">
    <location>
        <begin position="1"/>
        <end position="70"/>
    </location>
</feature>
<organism evidence="2 3">
    <name type="scientific">Periconia macrospinosa</name>
    <dbReference type="NCBI Taxonomy" id="97972"/>
    <lineage>
        <taxon>Eukaryota</taxon>
        <taxon>Fungi</taxon>
        <taxon>Dikarya</taxon>
        <taxon>Ascomycota</taxon>
        <taxon>Pezizomycotina</taxon>
        <taxon>Dothideomycetes</taxon>
        <taxon>Pleosporomycetidae</taxon>
        <taxon>Pleosporales</taxon>
        <taxon>Massarineae</taxon>
        <taxon>Periconiaceae</taxon>
        <taxon>Periconia</taxon>
    </lineage>
</organism>
<feature type="compositionally biased region" description="Acidic residues" evidence="1">
    <location>
        <begin position="8"/>
        <end position="50"/>
    </location>
</feature>
<proteinExistence type="predicted"/>
<keyword evidence="3" id="KW-1185">Reference proteome</keyword>
<sequence length="159" mass="17662">MDVTNGMGEDDVDEETYGENIDGDVEIELEEEDGQSLESDEEEIFGEDEVDAGRGSDLPTREPFSSGGSGEMHAAATELLQILFELCIAFMTEEFRDGQPSSSILVYYSGVLALQGTGEIFRTAKLFTPILSQLIYIQRLLFLEYALPYEAYPHIGLEE</sequence>
<name>A0A2V1CYL1_9PLEO</name>
<dbReference type="STRING" id="97972.A0A2V1CYL1"/>
<evidence type="ECO:0000256" key="1">
    <source>
        <dbReference type="SAM" id="MobiDB-lite"/>
    </source>
</evidence>
<accession>A0A2V1CYL1</accession>